<evidence type="ECO:0000256" key="9">
    <source>
        <dbReference type="RuleBase" id="RU004516"/>
    </source>
</evidence>
<sequence>MLNADHDSDAGGGRSLTNRSDACESERNAPGRDAEAALLRRLLDFAASEPELLADLRQVREHGPPGAWLAAGYVRNLVWDRLHGRAERTPLDDADVVYFDPACPDEAAEKPWEQALAAARPGLRWSVKNQARMHPINGDEPFAGVADAMSRWPETATAVALRLSSDDQVEALAPHGLSDLFAMKLRPSPLQRDPSLFARRAAAKGWLERWPLVRLADGSGPIGVPQEERIHPKEEASMTSLGYINGRFVSLEELVLPIEERGHQFGDGVYEFFRVYEGHPFMLEEHLDRLYRSADLIRIDIAPDRDELRAIMDELVTRSGLASGDIYLQVTRGVAPRNHAFPSVPSSLTMTIKPWRELAPGVREQGVQVLLHPDERWLNCHIKSLNLLPNILAKQAAVEAGCFEAVLVRDGFVTEGSSSNAYLVRDGAIRTHPATNHILGGIARIAVRRIAEEQGIPFIEEAFGPEELLAADEAFLTSSGIELVPIAGVHGRGPIGSGSPGPVARAIHARYAELTRQR</sequence>
<dbReference type="PANTHER" id="PTHR39166">
    <property type="entry name" value="BLL1166 PROTEIN"/>
    <property type="match status" value="1"/>
</dbReference>
<comment type="function">
    <text evidence="10">Acts on the D-isomers of alanine, leucine, aspartate, glutamate, aminobutyrate, norvaline and asparagine. The enzyme transfers an amino group from a substrate D-amino acid to the pyridoxal phosphate cofactor to form pyridoxamine and an alpha-keto acid in the first half-reaction.</text>
</comment>
<dbReference type="GO" id="GO:0047810">
    <property type="term" value="F:D-alanine-2-oxoglutarate aminotransferase activity"/>
    <property type="evidence" value="ECO:0007669"/>
    <property type="project" value="UniProtKB-EC"/>
</dbReference>
<dbReference type="EMBL" id="NFEZ01000001">
    <property type="protein sequence ID" value="PLT48226.1"/>
    <property type="molecule type" value="Genomic_DNA"/>
</dbReference>
<proteinExistence type="inferred from homology"/>
<organism evidence="12 13">
    <name type="scientific">Paenibacillus pasadenensis</name>
    <dbReference type="NCBI Taxonomy" id="217090"/>
    <lineage>
        <taxon>Bacteria</taxon>
        <taxon>Bacillati</taxon>
        <taxon>Bacillota</taxon>
        <taxon>Bacilli</taxon>
        <taxon>Bacillales</taxon>
        <taxon>Paenibacillaceae</taxon>
        <taxon>Paenibacillus</taxon>
    </lineage>
</organism>
<evidence type="ECO:0000313" key="12">
    <source>
        <dbReference type="EMBL" id="PLT48226.1"/>
    </source>
</evidence>
<dbReference type="SUPFAM" id="SSF56752">
    <property type="entry name" value="D-aminoacid aminotransferase-like PLP-dependent enzymes"/>
    <property type="match status" value="1"/>
</dbReference>
<dbReference type="GO" id="GO:0008652">
    <property type="term" value="P:amino acid biosynthetic process"/>
    <property type="evidence" value="ECO:0007669"/>
    <property type="project" value="UniProtKB-ARBA"/>
</dbReference>
<name>A0A2N5NCZ7_9BACL</name>
<evidence type="ECO:0000256" key="8">
    <source>
        <dbReference type="RuleBase" id="RU004106"/>
    </source>
</evidence>
<feature type="compositionally biased region" description="Basic and acidic residues" evidence="11">
    <location>
        <begin position="21"/>
        <end position="30"/>
    </location>
</feature>
<dbReference type="GO" id="GO:0046394">
    <property type="term" value="P:carboxylic acid biosynthetic process"/>
    <property type="evidence" value="ECO:0007669"/>
    <property type="project" value="UniProtKB-ARBA"/>
</dbReference>
<dbReference type="InterPro" id="IPR005784">
    <property type="entry name" value="D_amino_transT"/>
</dbReference>
<dbReference type="EC" id="2.6.1.21" evidence="4 10"/>
<dbReference type="Gene3D" id="3.20.10.10">
    <property type="entry name" value="D-amino Acid Aminotransferase, subunit A, domain 2"/>
    <property type="match status" value="1"/>
</dbReference>
<comment type="similarity">
    <text evidence="2 8">Belongs to the class-IV pyridoxal-phosphate-dependent aminotransferase family.</text>
</comment>
<dbReference type="InterPro" id="IPR001544">
    <property type="entry name" value="Aminotrans_IV"/>
</dbReference>
<evidence type="ECO:0000256" key="3">
    <source>
        <dbReference type="ARBA" id="ARBA00011738"/>
    </source>
</evidence>
<comment type="cofactor">
    <cofactor evidence="1 9">
        <name>pyridoxal 5'-phosphate</name>
        <dbReference type="ChEBI" id="CHEBI:597326"/>
    </cofactor>
</comment>
<reference evidence="12 13" key="1">
    <citation type="submission" date="2017-05" db="EMBL/GenBank/DDBJ databases">
        <title>Functional genome analysis of Paenibacillus pasadenensis strain R16: insights on endophytic life style and antifungal activity.</title>
        <authorList>
            <person name="Passera A."/>
            <person name="Marcolungo L."/>
            <person name="Casati P."/>
            <person name="Brasca M."/>
            <person name="Quaglino F."/>
            <person name="Delledonne M."/>
        </authorList>
    </citation>
    <scope>NUCLEOTIDE SEQUENCE [LARGE SCALE GENOMIC DNA]</scope>
    <source>
        <strain evidence="12 13">R16</strain>
    </source>
</reference>
<keyword evidence="6 9" id="KW-0663">Pyridoxal phosphate</keyword>
<keyword evidence="12" id="KW-0032">Aminotransferase</keyword>
<keyword evidence="13" id="KW-1185">Reference proteome</keyword>
<dbReference type="InterPro" id="IPR043132">
    <property type="entry name" value="BCAT-like_C"/>
</dbReference>
<dbReference type="Gene3D" id="3.30.470.10">
    <property type="match status" value="1"/>
</dbReference>
<dbReference type="InterPro" id="IPR043131">
    <property type="entry name" value="BCAT-like_N"/>
</dbReference>
<gene>
    <name evidence="12" type="ORF">B8V81_0358</name>
</gene>
<evidence type="ECO:0000256" key="5">
    <source>
        <dbReference type="ARBA" id="ARBA00021779"/>
    </source>
</evidence>
<dbReference type="GO" id="GO:0046416">
    <property type="term" value="P:D-amino acid metabolic process"/>
    <property type="evidence" value="ECO:0007669"/>
    <property type="project" value="InterPro"/>
</dbReference>
<accession>A0A2N5NCZ7</accession>
<dbReference type="Pfam" id="PF01063">
    <property type="entry name" value="Aminotran_4"/>
    <property type="match status" value="1"/>
</dbReference>
<dbReference type="InterPro" id="IPR036038">
    <property type="entry name" value="Aminotransferase-like"/>
</dbReference>
<evidence type="ECO:0000256" key="6">
    <source>
        <dbReference type="ARBA" id="ARBA00022898"/>
    </source>
</evidence>
<dbReference type="InterPro" id="IPR018300">
    <property type="entry name" value="Aminotrans_IV_CS"/>
</dbReference>
<dbReference type="RefSeq" id="WP_101807573.1">
    <property type="nucleotide sequence ID" value="NZ_NFEZ01000001.1"/>
</dbReference>
<comment type="catalytic activity">
    <reaction evidence="7 10">
        <text>D-alanine + 2-oxoglutarate = D-glutamate + pyruvate</text>
        <dbReference type="Rhea" id="RHEA:15869"/>
        <dbReference type="ChEBI" id="CHEBI:15361"/>
        <dbReference type="ChEBI" id="CHEBI:16810"/>
        <dbReference type="ChEBI" id="CHEBI:29986"/>
        <dbReference type="ChEBI" id="CHEBI:57416"/>
        <dbReference type="EC" id="2.6.1.21"/>
    </reaction>
</comment>
<dbReference type="GO" id="GO:0030170">
    <property type="term" value="F:pyridoxal phosphate binding"/>
    <property type="evidence" value="ECO:0007669"/>
    <property type="project" value="InterPro"/>
</dbReference>
<keyword evidence="12" id="KW-0808">Transferase</keyword>
<dbReference type="PANTHER" id="PTHR39166:SF1">
    <property type="entry name" value="BLL1166 PROTEIN"/>
    <property type="match status" value="1"/>
</dbReference>
<evidence type="ECO:0000313" key="13">
    <source>
        <dbReference type="Proteomes" id="UP000234789"/>
    </source>
</evidence>
<evidence type="ECO:0000256" key="4">
    <source>
        <dbReference type="ARBA" id="ARBA00012874"/>
    </source>
</evidence>
<dbReference type="AlphaFoldDB" id="A0A2N5NCZ7"/>
<comment type="subunit">
    <text evidence="3">Homodimer.</text>
</comment>
<evidence type="ECO:0000256" key="7">
    <source>
        <dbReference type="ARBA" id="ARBA00047911"/>
    </source>
</evidence>
<dbReference type="PROSITE" id="PS00770">
    <property type="entry name" value="AA_TRANSFER_CLASS_4"/>
    <property type="match status" value="1"/>
</dbReference>
<dbReference type="Pfam" id="PF06042">
    <property type="entry name" value="NTP_transf_6"/>
    <property type="match status" value="1"/>
</dbReference>
<comment type="caution">
    <text evidence="12">The sequence shown here is derived from an EMBL/GenBank/DDBJ whole genome shotgun (WGS) entry which is preliminary data.</text>
</comment>
<evidence type="ECO:0000256" key="11">
    <source>
        <dbReference type="SAM" id="MobiDB-lite"/>
    </source>
</evidence>
<protein>
    <recommendedName>
        <fullName evidence="5 10">D-alanine aminotransferase</fullName>
        <ecNumber evidence="4 10">2.6.1.21</ecNumber>
    </recommendedName>
</protein>
<dbReference type="FunFam" id="3.20.10.10:FF:000002">
    <property type="entry name" value="D-alanine aminotransferase"/>
    <property type="match status" value="1"/>
</dbReference>
<evidence type="ECO:0000256" key="10">
    <source>
        <dbReference type="RuleBase" id="RU004520"/>
    </source>
</evidence>
<dbReference type="Proteomes" id="UP000234789">
    <property type="component" value="Unassembled WGS sequence"/>
</dbReference>
<feature type="region of interest" description="Disordered" evidence="11">
    <location>
        <begin position="1"/>
        <end position="30"/>
    </location>
</feature>
<evidence type="ECO:0000256" key="2">
    <source>
        <dbReference type="ARBA" id="ARBA00009320"/>
    </source>
</evidence>
<dbReference type="NCBIfam" id="TIGR01121">
    <property type="entry name" value="D_amino_aminoT"/>
    <property type="match status" value="1"/>
</dbReference>
<dbReference type="CDD" id="cd01558">
    <property type="entry name" value="D-AAT_like"/>
    <property type="match status" value="1"/>
</dbReference>
<evidence type="ECO:0000256" key="1">
    <source>
        <dbReference type="ARBA" id="ARBA00001933"/>
    </source>
</evidence>
<dbReference type="InterPro" id="IPR009267">
    <property type="entry name" value="NTP_transf_6"/>
</dbReference>